<comment type="caution">
    <text evidence="4">The sequence shown here is derived from an EMBL/GenBank/DDBJ whole genome shotgun (WGS) entry which is preliminary data.</text>
</comment>
<dbReference type="PANTHER" id="PTHR43397">
    <property type="entry name" value="ERGOTHIONEINE BIOSYNTHESIS PROTEIN 1"/>
    <property type="match status" value="1"/>
</dbReference>
<sequence>MKTPHFIQLHHPSDQRLVEEAAQGLLRQPAQASPKFFYDALGSRLFDAITELEAYYPTRTEALVFDTQGAAMAEAVRACLGRPPVLVELGAGNCSKASRLFALLQARAYVAVDISVEFLRQSLLNLQLRHPEMDLAGVGLDFSASLDLPADLPVLDSGPRLLFYPGSSIGNFAPDEALRLLRDMHQLAAGGALLIGVDLIKSSALLEAAYDDELGVTAAFNLNLLLHLNRVLGSDFRPADWRHVACFNAVESRIEMHLEARHALVVSWPGGQRRFSAGERLHTENSYKWTPAGFESLLQRAGFGSVQTWCDPKGWFAVCLASG</sequence>
<dbReference type="InterPro" id="IPR051128">
    <property type="entry name" value="EgtD_Methyltrsf_superfamily"/>
</dbReference>
<reference evidence="4 5" key="1">
    <citation type="submission" date="2018-03" db="EMBL/GenBank/DDBJ databases">
        <title>Comparative genomics illustrates the genes involved in a hyperalkaliphilic mechanisms of Serpentinomonas isolated from highly-alkaline calcium-rich serpentinized springs.</title>
        <authorList>
            <person name="Suzuki S."/>
            <person name="Ishii S."/>
            <person name="Walworth N."/>
            <person name="Bird L."/>
            <person name="Kuenen J.G."/>
            <person name="Nealson K.H."/>
        </authorList>
    </citation>
    <scope>NUCLEOTIDE SEQUENCE [LARGE SCALE GENOMIC DNA]</scope>
    <source>
        <strain evidence="4 5">83</strain>
    </source>
</reference>
<dbReference type="Pfam" id="PF10017">
    <property type="entry name" value="Methyltransf_33"/>
    <property type="match status" value="1"/>
</dbReference>
<dbReference type="Proteomes" id="UP000238326">
    <property type="component" value="Unassembled WGS sequence"/>
</dbReference>
<dbReference type="RefSeq" id="WP_105728630.1">
    <property type="nucleotide sequence ID" value="NZ_PVLR01000011.1"/>
</dbReference>
<proteinExistence type="predicted"/>
<accession>A0A2S9KH72</accession>
<keyword evidence="2 4" id="KW-0808">Transferase</keyword>
<dbReference type="AlphaFoldDB" id="A0A2S9KH72"/>
<keyword evidence="5" id="KW-1185">Reference proteome</keyword>
<dbReference type="GO" id="GO:0008168">
    <property type="term" value="F:methyltransferase activity"/>
    <property type="evidence" value="ECO:0007669"/>
    <property type="project" value="UniProtKB-KW"/>
</dbReference>
<evidence type="ECO:0000313" key="4">
    <source>
        <dbReference type="EMBL" id="PRD69803.1"/>
    </source>
</evidence>
<evidence type="ECO:0000259" key="3">
    <source>
        <dbReference type="Pfam" id="PF10017"/>
    </source>
</evidence>
<dbReference type="InterPro" id="IPR019257">
    <property type="entry name" value="MeTrfase_dom"/>
</dbReference>
<dbReference type="SUPFAM" id="SSF53335">
    <property type="entry name" value="S-adenosyl-L-methionine-dependent methyltransferases"/>
    <property type="match status" value="1"/>
</dbReference>
<protein>
    <submittedName>
        <fullName evidence="4">L-histidine N(Alpha)-methyltransferase</fullName>
    </submittedName>
</protein>
<dbReference type="OrthoDB" id="5289726at2"/>
<dbReference type="InterPro" id="IPR035094">
    <property type="entry name" value="EgtD"/>
</dbReference>
<feature type="domain" description="Histidine-specific methyltransferase SAM-dependent" evidence="3">
    <location>
        <begin position="19"/>
        <end position="321"/>
    </location>
</feature>
<dbReference type="EMBL" id="PVLR01000011">
    <property type="protein sequence ID" value="PRD69803.1"/>
    <property type="molecule type" value="Genomic_DNA"/>
</dbReference>
<keyword evidence="1 4" id="KW-0489">Methyltransferase</keyword>
<dbReference type="InterPro" id="IPR029063">
    <property type="entry name" value="SAM-dependent_MTases_sf"/>
</dbReference>
<evidence type="ECO:0000256" key="2">
    <source>
        <dbReference type="ARBA" id="ARBA00022679"/>
    </source>
</evidence>
<dbReference type="InterPro" id="IPR017804">
    <property type="entry name" value="MeTrfase_EgtD-like"/>
</dbReference>
<name>A0A2S9KH72_9BURK</name>
<dbReference type="NCBIfam" id="TIGR03438">
    <property type="entry name" value="egtD_ergothio"/>
    <property type="match status" value="1"/>
</dbReference>
<dbReference type="PIRSF" id="PIRSF018005">
    <property type="entry name" value="UCP018005"/>
    <property type="match status" value="1"/>
</dbReference>
<dbReference type="PANTHER" id="PTHR43397:SF1">
    <property type="entry name" value="ERGOTHIONEINE BIOSYNTHESIS PROTEIN 1"/>
    <property type="match status" value="1"/>
</dbReference>
<dbReference type="Gene3D" id="3.40.50.150">
    <property type="entry name" value="Vaccinia Virus protein VP39"/>
    <property type="match status" value="1"/>
</dbReference>
<dbReference type="GO" id="GO:0032259">
    <property type="term" value="P:methylation"/>
    <property type="evidence" value="ECO:0007669"/>
    <property type="project" value="UniProtKB-KW"/>
</dbReference>
<evidence type="ECO:0000313" key="5">
    <source>
        <dbReference type="Proteomes" id="UP000238326"/>
    </source>
</evidence>
<gene>
    <name evidence="4" type="primary">egtD</name>
    <name evidence="4" type="ORF">C6P61_03970</name>
</gene>
<organism evidence="4 5">
    <name type="scientific">Malikia spinosa</name>
    <dbReference type="NCBI Taxonomy" id="86180"/>
    <lineage>
        <taxon>Bacteria</taxon>
        <taxon>Pseudomonadati</taxon>
        <taxon>Pseudomonadota</taxon>
        <taxon>Betaproteobacteria</taxon>
        <taxon>Burkholderiales</taxon>
        <taxon>Comamonadaceae</taxon>
        <taxon>Malikia</taxon>
    </lineage>
</organism>
<evidence type="ECO:0000256" key="1">
    <source>
        <dbReference type="ARBA" id="ARBA00022603"/>
    </source>
</evidence>